<evidence type="ECO:0000313" key="4">
    <source>
        <dbReference type="Proteomes" id="UP000440198"/>
    </source>
</evidence>
<dbReference type="CDD" id="cd12208">
    <property type="entry name" value="DIP1984-like"/>
    <property type="match status" value="1"/>
</dbReference>
<keyword evidence="4" id="KW-1185">Reference proteome</keyword>
<protein>
    <recommendedName>
        <fullName evidence="5">Septicolysin</fullName>
    </recommendedName>
</protein>
<dbReference type="Gene3D" id="6.10.320.10">
    <property type="match status" value="1"/>
</dbReference>
<dbReference type="InterPro" id="IPR047741">
    <property type="entry name" value="DIP1984-like"/>
</dbReference>
<evidence type="ECO:0000313" key="1">
    <source>
        <dbReference type="EMBL" id="KAA5231198.1"/>
    </source>
</evidence>
<dbReference type="EMBL" id="VWAK01000007">
    <property type="protein sequence ID" value="KAA5231198.1"/>
    <property type="molecule type" value="Genomic_DNA"/>
</dbReference>
<name>A0A7J4YR23_9BACE</name>
<proteinExistence type="predicted"/>
<dbReference type="GeneID" id="92990208"/>
<organism evidence="1 3">
    <name type="scientific">Bacteroides finegoldii</name>
    <dbReference type="NCBI Taxonomy" id="338188"/>
    <lineage>
        <taxon>Bacteria</taxon>
        <taxon>Pseudomonadati</taxon>
        <taxon>Bacteroidota</taxon>
        <taxon>Bacteroidia</taxon>
        <taxon>Bacteroidales</taxon>
        <taxon>Bacteroidaceae</taxon>
        <taxon>Bacteroides</taxon>
    </lineage>
</organism>
<comment type="caution">
    <text evidence="1">The sequence shown here is derived from an EMBL/GenBank/DDBJ whole genome shotgun (WGS) entry which is preliminary data.</text>
</comment>
<sequence length="149" mass="17710">MKLAEALSIHTDLQNRIDQLKSRLKYSAKVQEGEQPSENVNELYKELDECLLQFEVIVYRINRTNMQTVYEGETLIQMIARKDTLKLRLTVMRDLLKHVVENDRYGRQEIKYIHMVDVGKLRKVTDNYPKQLRNLDMKLQSLNWSVDLI</sequence>
<evidence type="ECO:0000313" key="3">
    <source>
        <dbReference type="Proteomes" id="UP000421791"/>
    </source>
</evidence>
<dbReference type="EMBL" id="VWAG01000007">
    <property type="protein sequence ID" value="KAA5258785.1"/>
    <property type="molecule type" value="Genomic_DNA"/>
</dbReference>
<dbReference type="Pfam" id="PF20935">
    <property type="entry name" value="DUF6847"/>
    <property type="match status" value="1"/>
</dbReference>
<dbReference type="RefSeq" id="WP_007747567.1">
    <property type="nucleotide sequence ID" value="NZ_JADOZO010000544.1"/>
</dbReference>
<reference evidence="3 4" key="1">
    <citation type="journal article" date="2019" name="Nat. Med.">
        <title>A library of human gut bacterial isolates paired with longitudinal multiomics data enables mechanistic microbiome research.</title>
        <authorList>
            <person name="Poyet M."/>
            <person name="Groussin M."/>
            <person name="Gibbons S.M."/>
            <person name="Avila-Pacheco J."/>
            <person name="Jiang X."/>
            <person name="Kearney S.M."/>
            <person name="Perrotta A.R."/>
            <person name="Berdy B."/>
            <person name="Zhao S."/>
            <person name="Lieberman T.D."/>
            <person name="Swanson P.K."/>
            <person name="Smith M."/>
            <person name="Roesemann S."/>
            <person name="Alexander J.E."/>
            <person name="Rich S.A."/>
            <person name="Livny J."/>
            <person name="Vlamakis H."/>
            <person name="Clish C."/>
            <person name="Bullock K."/>
            <person name="Deik A."/>
            <person name="Scott J."/>
            <person name="Pierce K.A."/>
            <person name="Xavier R.J."/>
            <person name="Alm E.J."/>
        </authorList>
    </citation>
    <scope>NUCLEOTIDE SEQUENCE [LARGE SCALE GENOMIC DNA]</scope>
    <source>
        <strain evidence="2 4">BIOML-A2</strain>
        <strain evidence="1 3">BIOML-A6</strain>
    </source>
</reference>
<accession>A0A7J4YR23</accession>
<dbReference type="AlphaFoldDB" id="A0A7J4YR23"/>
<dbReference type="NCBIfam" id="NF038048">
    <property type="entry name" value="DIP1984_fam"/>
    <property type="match status" value="1"/>
</dbReference>
<evidence type="ECO:0008006" key="5">
    <source>
        <dbReference type="Google" id="ProtNLM"/>
    </source>
</evidence>
<dbReference type="Proteomes" id="UP000440198">
    <property type="component" value="Unassembled WGS sequence"/>
</dbReference>
<gene>
    <name evidence="2" type="ORF">F2Z09_05965</name>
    <name evidence="1" type="ORF">F2Z22_07260</name>
</gene>
<dbReference type="Proteomes" id="UP000421791">
    <property type="component" value="Unassembled WGS sequence"/>
</dbReference>
<evidence type="ECO:0000313" key="2">
    <source>
        <dbReference type="EMBL" id="KAA5258785.1"/>
    </source>
</evidence>